<evidence type="ECO:0000313" key="5">
    <source>
        <dbReference type="EMBL" id="KDP21321.1"/>
    </source>
</evidence>
<feature type="transmembrane region" description="Helical" evidence="4">
    <location>
        <begin position="227"/>
        <end position="250"/>
    </location>
</feature>
<feature type="transmembrane region" description="Helical" evidence="4">
    <location>
        <begin position="35"/>
        <end position="60"/>
    </location>
</feature>
<dbReference type="PANTHER" id="PTHR31218">
    <property type="entry name" value="WAT1-RELATED PROTEIN"/>
    <property type="match status" value="1"/>
</dbReference>
<evidence type="ECO:0000313" key="6">
    <source>
        <dbReference type="Proteomes" id="UP000027138"/>
    </source>
</evidence>
<name>A0A067JBW2_JATCU</name>
<evidence type="ECO:0000256" key="1">
    <source>
        <dbReference type="ARBA" id="ARBA00022692"/>
    </source>
</evidence>
<dbReference type="STRING" id="180498.A0A067JBW2"/>
<keyword evidence="3 4" id="KW-0472">Membrane</keyword>
<sequence length="445" mass="49892">MWGLRVTAVMLTLEFLDVGLNTVNKAAMSSGFSHYILVVYSNMLAIFLLLSSSVIFYRQVFTYIGIGYSNPTLASAMIDLTPAFTFILGVISGQVLITSSLLFHCSLCRYTERKWIVYSDMGKSPGRNTAEEDKGNSNLEWSSHKIPLLGNKTVDMHLTLVNCQNNYMHFPYKGPEISHVVSIGNVHQSTREMWGLRVTAVMLTLEFLDVGLNTVNKAAMSSGFSHYILVVYSNMLAIFLLLSSSVIFYRQTWIIRDYPSEIIITLINCCFVTILSAIVTLIAEKDLNAWKIRPDIGLVAIGFSAVFAVSLRSVVHTWACHKRGPVYTSMFKPLGMAIAVFMGVSFIGDTLYLGRFHELCWQSDDAIEESGFEELPYVWAKLFGRVFMANNLFHNSTAKDPNAWILKPDVELIAILWSTVFSLSLLNVVQAWACRKKGPPLHCHV</sequence>
<gene>
    <name evidence="5" type="ORF">JCGZ_21792</name>
</gene>
<feature type="transmembrane region" description="Helical" evidence="4">
    <location>
        <begin position="262"/>
        <end position="283"/>
    </location>
</feature>
<accession>A0A067JBW2</accession>
<proteinExistence type="predicted"/>
<feature type="transmembrane region" description="Helical" evidence="4">
    <location>
        <begin position="412"/>
        <end position="433"/>
    </location>
</feature>
<feature type="transmembrane region" description="Helical" evidence="4">
    <location>
        <begin position="295"/>
        <end position="314"/>
    </location>
</feature>
<dbReference type="GO" id="GO:0022857">
    <property type="term" value="F:transmembrane transporter activity"/>
    <property type="evidence" value="ECO:0007669"/>
    <property type="project" value="InterPro"/>
</dbReference>
<protein>
    <recommendedName>
        <fullName evidence="7">WAT1-related protein</fullName>
    </recommendedName>
</protein>
<evidence type="ECO:0008006" key="7">
    <source>
        <dbReference type="Google" id="ProtNLM"/>
    </source>
</evidence>
<feature type="transmembrane region" description="Helical" evidence="4">
    <location>
        <begin position="334"/>
        <end position="353"/>
    </location>
</feature>
<evidence type="ECO:0000256" key="4">
    <source>
        <dbReference type="SAM" id="Phobius"/>
    </source>
</evidence>
<organism evidence="5 6">
    <name type="scientific">Jatropha curcas</name>
    <name type="common">Barbados nut</name>
    <dbReference type="NCBI Taxonomy" id="180498"/>
    <lineage>
        <taxon>Eukaryota</taxon>
        <taxon>Viridiplantae</taxon>
        <taxon>Streptophyta</taxon>
        <taxon>Embryophyta</taxon>
        <taxon>Tracheophyta</taxon>
        <taxon>Spermatophyta</taxon>
        <taxon>Magnoliopsida</taxon>
        <taxon>eudicotyledons</taxon>
        <taxon>Gunneridae</taxon>
        <taxon>Pentapetalae</taxon>
        <taxon>rosids</taxon>
        <taxon>fabids</taxon>
        <taxon>Malpighiales</taxon>
        <taxon>Euphorbiaceae</taxon>
        <taxon>Crotonoideae</taxon>
        <taxon>Jatropheae</taxon>
        <taxon>Jatropha</taxon>
    </lineage>
</organism>
<reference evidence="5 6" key="1">
    <citation type="journal article" date="2014" name="PLoS ONE">
        <title>Global Analysis of Gene Expression Profiles in Physic Nut (Jatropha curcas L.) Seedlings Exposed to Salt Stress.</title>
        <authorList>
            <person name="Zhang L."/>
            <person name="Zhang C."/>
            <person name="Wu P."/>
            <person name="Chen Y."/>
            <person name="Li M."/>
            <person name="Jiang H."/>
            <person name="Wu G."/>
        </authorList>
    </citation>
    <scope>NUCLEOTIDE SEQUENCE [LARGE SCALE GENOMIC DNA]</scope>
    <source>
        <strain evidence="6">cv. GZQX0401</strain>
        <tissue evidence="5">Young leaves</tissue>
    </source>
</reference>
<dbReference type="AlphaFoldDB" id="A0A067JBW2"/>
<evidence type="ECO:0000256" key="2">
    <source>
        <dbReference type="ARBA" id="ARBA00022989"/>
    </source>
</evidence>
<dbReference type="InterPro" id="IPR030184">
    <property type="entry name" value="WAT1-related"/>
</dbReference>
<dbReference type="EMBL" id="KK915662">
    <property type="protein sequence ID" value="KDP21321.1"/>
    <property type="molecule type" value="Genomic_DNA"/>
</dbReference>
<dbReference type="GO" id="GO:0016020">
    <property type="term" value="C:membrane"/>
    <property type="evidence" value="ECO:0007669"/>
    <property type="project" value="InterPro"/>
</dbReference>
<dbReference type="Proteomes" id="UP000027138">
    <property type="component" value="Unassembled WGS sequence"/>
</dbReference>
<evidence type="ECO:0000256" key="3">
    <source>
        <dbReference type="ARBA" id="ARBA00023136"/>
    </source>
</evidence>
<keyword evidence="6" id="KW-1185">Reference proteome</keyword>
<keyword evidence="1 4" id="KW-0812">Transmembrane</keyword>
<keyword evidence="2 4" id="KW-1133">Transmembrane helix</keyword>
<feature type="transmembrane region" description="Helical" evidence="4">
    <location>
        <begin position="80"/>
        <end position="103"/>
    </location>
</feature>